<protein>
    <submittedName>
        <fullName evidence="1">Uncharacterized protein</fullName>
    </submittedName>
</protein>
<dbReference type="EMBL" id="BKCJ010006280">
    <property type="protein sequence ID" value="GEU71285.1"/>
    <property type="molecule type" value="Genomic_DNA"/>
</dbReference>
<reference evidence="1" key="1">
    <citation type="journal article" date="2019" name="Sci. Rep.">
        <title>Draft genome of Tanacetum cinerariifolium, the natural source of mosquito coil.</title>
        <authorList>
            <person name="Yamashiro T."/>
            <person name="Shiraishi A."/>
            <person name="Satake H."/>
            <person name="Nakayama K."/>
        </authorList>
    </citation>
    <scope>NUCLEOTIDE SEQUENCE</scope>
</reference>
<sequence>MLEEKFRDQGEEVSNFVKESKYVVKEDERLSCKDVVKETIHLLRRGQKRNKADCSNSIFFAEKIKALETKIKILEGTQEMERHPENHTLESAAILHELYNDIRKIGLD</sequence>
<dbReference type="AlphaFoldDB" id="A0A6L2MGF8"/>
<gene>
    <name evidence="1" type="ORF">Tci_043263</name>
</gene>
<proteinExistence type="predicted"/>
<evidence type="ECO:0000313" key="1">
    <source>
        <dbReference type="EMBL" id="GEU71285.1"/>
    </source>
</evidence>
<accession>A0A6L2MGF8</accession>
<comment type="caution">
    <text evidence="1">The sequence shown here is derived from an EMBL/GenBank/DDBJ whole genome shotgun (WGS) entry which is preliminary data.</text>
</comment>
<name>A0A6L2MGF8_TANCI</name>
<organism evidence="1">
    <name type="scientific">Tanacetum cinerariifolium</name>
    <name type="common">Dalmatian daisy</name>
    <name type="synonym">Chrysanthemum cinerariifolium</name>
    <dbReference type="NCBI Taxonomy" id="118510"/>
    <lineage>
        <taxon>Eukaryota</taxon>
        <taxon>Viridiplantae</taxon>
        <taxon>Streptophyta</taxon>
        <taxon>Embryophyta</taxon>
        <taxon>Tracheophyta</taxon>
        <taxon>Spermatophyta</taxon>
        <taxon>Magnoliopsida</taxon>
        <taxon>eudicotyledons</taxon>
        <taxon>Gunneridae</taxon>
        <taxon>Pentapetalae</taxon>
        <taxon>asterids</taxon>
        <taxon>campanulids</taxon>
        <taxon>Asterales</taxon>
        <taxon>Asteraceae</taxon>
        <taxon>Asteroideae</taxon>
        <taxon>Anthemideae</taxon>
        <taxon>Anthemidinae</taxon>
        <taxon>Tanacetum</taxon>
    </lineage>
</organism>